<sequence length="147" mass="16274">MDRMTVTRALHVLCNATMIESGAAFRNLRNNNLFELLKNRLSGDAQPNPWILLGVGGDHGIFADRVAFDLALTQSKNLQPADVPEPDEQGGVTNMRRKIPPPEAASRRRDPEHSVRSCVVGAVYSRCSVAGRDAMHTQRTVSRHARF</sequence>
<reference evidence="2 3" key="1">
    <citation type="submission" date="2016-10" db="EMBL/GenBank/DDBJ databases">
        <authorList>
            <person name="de Groot N.N."/>
        </authorList>
    </citation>
    <scope>NUCLEOTIDE SEQUENCE [LARGE SCALE GENOMIC DNA]</scope>
    <source>
        <strain evidence="2 3">CGMCC 1.12097</strain>
    </source>
</reference>
<organism evidence="2 3">
    <name type="scientific">Mesorhizobium qingshengii</name>
    <dbReference type="NCBI Taxonomy" id="1165689"/>
    <lineage>
        <taxon>Bacteria</taxon>
        <taxon>Pseudomonadati</taxon>
        <taxon>Pseudomonadota</taxon>
        <taxon>Alphaproteobacteria</taxon>
        <taxon>Hyphomicrobiales</taxon>
        <taxon>Phyllobacteriaceae</taxon>
        <taxon>Mesorhizobium</taxon>
    </lineage>
</organism>
<evidence type="ECO:0000313" key="3">
    <source>
        <dbReference type="Proteomes" id="UP000198588"/>
    </source>
</evidence>
<proteinExistence type="predicted"/>
<dbReference type="EMBL" id="FMXM01000047">
    <property type="protein sequence ID" value="SDA99537.1"/>
    <property type="molecule type" value="Genomic_DNA"/>
</dbReference>
<dbReference type="AlphaFoldDB" id="A0A1G5ZY29"/>
<name>A0A1G5ZY29_9HYPH</name>
<protein>
    <submittedName>
        <fullName evidence="2">Uncharacterized protein</fullName>
    </submittedName>
</protein>
<dbReference type="Proteomes" id="UP000198588">
    <property type="component" value="Unassembled WGS sequence"/>
</dbReference>
<dbReference type="RefSeq" id="WP_143019583.1">
    <property type="nucleotide sequence ID" value="NZ_FMXM01000047.1"/>
</dbReference>
<gene>
    <name evidence="2" type="ORF">SAMN02927914_06614</name>
</gene>
<evidence type="ECO:0000313" key="2">
    <source>
        <dbReference type="EMBL" id="SDA99537.1"/>
    </source>
</evidence>
<evidence type="ECO:0000256" key="1">
    <source>
        <dbReference type="SAM" id="MobiDB-lite"/>
    </source>
</evidence>
<feature type="region of interest" description="Disordered" evidence="1">
    <location>
        <begin position="77"/>
        <end position="113"/>
    </location>
</feature>
<dbReference type="STRING" id="1165689.SAMN02927914_06614"/>
<accession>A0A1G5ZY29</accession>